<name>A0A090KYU0_STRRB</name>
<sequence length="219" mass="25539">MIYSDKKLLSLQLNDSNASLSRFPSIENIEYIDVLKLNKSKRQVPDIKNKKNFNFANIVFPSNMSIYKENTVSIKRKNSFGVSNESKKNNKLIESFKKKQDNRIIKEKNLNITKVTDEKKPKSDSKILASKKTKKLEEEMSGLSIQDQSTCSNCPYCIEEEKMDHGKHCEDKHHEHKTEECHKKEHCHEKKCHETEHGHEKGHKHAGGEHCHKDHKEHH</sequence>
<dbReference type="WBParaSite" id="SRAE_1000087600.1">
    <property type="protein sequence ID" value="SRAE_1000087600.1"/>
    <property type="gene ID" value="WBGene00257476"/>
</dbReference>
<evidence type="ECO:0000313" key="4">
    <source>
        <dbReference type="WBParaSite" id="SRAE_1000087600.1"/>
    </source>
</evidence>
<keyword evidence="3" id="KW-1185">Reference proteome</keyword>
<dbReference type="EMBL" id="LN609528">
    <property type="protein sequence ID" value="CEF62606.1"/>
    <property type="molecule type" value="Genomic_DNA"/>
</dbReference>
<dbReference type="CTD" id="36374971"/>
<feature type="region of interest" description="Disordered" evidence="1">
    <location>
        <begin position="192"/>
        <end position="219"/>
    </location>
</feature>
<evidence type="ECO:0000313" key="5">
    <source>
        <dbReference type="WormBase" id="SRAE_1000087600"/>
    </source>
</evidence>
<evidence type="ECO:0000256" key="1">
    <source>
        <dbReference type="SAM" id="MobiDB-lite"/>
    </source>
</evidence>
<reference evidence="4" key="2">
    <citation type="submission" date="2020-12" db="UniProtKB">
        <authorList>
            <consortium name="WormBaseParasite"/>
        </authorList>
    </citation>
    <scope>IDENTIFICATION</scope>
</reference>
<dbReference type="AlphaFoldDB" id="A0A090KYU0"/>
<gene>
    <name evidence="2 4 5" type="ORF">SRAE_1000087600</name>
</gene>
<dbReference type="RefSeq" id="XP_024501808.1">
    <property type="nucleotide sequence ID" value="XM_024647762.1"/>
</dbReference>
<feature type="compositionally biased region" description="Basic and acidic residues" evidence="1">
    <location>
        <begin position="206"/>
        <end position="219"/>
    </location>
</feature>
<dbReference type="Proteomes" id="UP000035682">
    <property type="component" value="Unplaced"/>
</dbReference>
<accession>A0A090KYU0</accession>
<dbReference type="GeneID" id="36374971"/>
<reference evidence="2 3" key="1">
    <citation type="submission" date="2014-09" db="EMBL/GenBank/DDBJ databases">
        <authorList>
            <person name="Martin A.A."/>
        </authorList>
    </citation>
    <scope>NUCLEOTIDE SEQUENCE</scope>
    <source>
        <strain evidence="3">ED321</strain>
        <strain evidence="2">ED321 Heterogonic</strain>
    </source>
</reference>
<evidence type="ECO:0000313" key="3">
    <source>
        <dbReference type="Proteomes" id="UP000035682"/>
    </source>
</evidence>
<proteinExistence type="predicted"/>
<protein>
    <submittedName>
        <fullName evidence="2 4">Uncharacterized protein</fullName>
    </submittedName>
</protein>
<dbReference type="WormBase" id="SRAE_1000087600">
    <property type="protein sequence ID" value="SRP08256"/>
    <property type="gene ID" value="WBGene00257476"/>
</dbReference>
<evidence type="ECO:0000313" key="2">
    <source>
        <dbReference type="EMBL" id="CEF62606.1"/>
    </source>
</evidence>
<organism evidence="2">
    <name type="scientific">Strongyloides ratti</name>
    <name type="common">Parasitic roundworm</name>
    <dbReference type="NCBI Taxonomy" id="34506"/>
    <lineage>
        <taxon>Eukaryota</taxon>
        <taxon>Metazoa</taxon>
        <taxon>Ecdysozoa</taxon>
        <taxon>Nematoda</taxon>
        <taxon>Chromadorea</taxon>
        <taxon>Rhabditida</taxon>
        <taxon>Tylenchina</taxon>
        <taxon>Panagrolaimomorpha</taxon>
        <taxon>Strongyloidoidea</taxon>
        <taxon>Strongyloididae</taxon>
        <taxon>Strongyloides</taxon>
    </lineage>
</organism>